<evidence type="ECO:0000313" key="2">
    <source>
        <dbReference type="EMBL" id="VUZ49849.1"/>
    </source>
</evidence>
<dbReference type="EMBL" id="CABIJS010000333">
    <property type="protein sequence ID" value="VUZ49849.1"/>
    <property type="molecule type" value="Genomic_DNA"/>
</dbReference>
<name>A0A564YS77_HYMDI</name>
<feature type="transmembrane region" description="Helical" evidence="1">
    <location>
        <begin position="96"/>
        <end position="116"/>
    </location>
</feature>
<proteinExistence type="predicted"/>
<dbReference type="AlphaFoldDB" id="A0A564YS77"/>
<protein>
    <submittedName>
        <fullName evidence="2">Uncharacterized protein</fullName>
    </submittedName>
</protein>
<sequence>MGPIAPRSSSGYGLRERLGENEYNLSSFMVKAVLETAEKIFTLPSHSANIEYLEEDEVRRVIERKLLRPDNTSSTSESRATVNRNEKTIKRSPCRFLVFVFFCFIIVIISFCFYIFRDLLL</sequence>
<keyword evidence="3" id="KW-1185">Reference proteome</keyword>
<dbReference type="Proteomes" id="UP000321570">
    <property type="component" value="Unassembled WGS sequence"/>
</dbReference>
<reference evidence="2 3" key="1">
    <citation type="submission" date="2019-07" db="EMBL/GenBank/DDBJ databases">
        <authorList>
            <person name="Jastrzebski P J."/>
            <person name="Paukszto L."/>
            <person name="Jastrzebski P J."/>
        </authorList>
    </citation>
    <scope>NUCLEOTIDE SEQUENCE [LARGE SCALE GENOMIC DNA]</scope>
    <source>
        <strain evidence="2 3">WMS-il1</strain>
    </source>
</reference>
<keyword evidence="1" id="KW-0812">Transmembrane</keyword>
<keyword evidence="1" id="KW-0472">Membrane</keyword>
<keyword evidence="1" id="KW-1133">Transmembrane helix</keyword>
<gene>
    <name evidence="2" type="ORF">WMSIL1_LOCUS8589</name>
</gene>
<evidence type="ECO:0000256" key="1">
    <source>
        <dbReference type="SAM" id="Phobius"/>
    </source>
</evidence>
<evidence type="ECO:0000313" key="3">
    <source>
        <dbReference type="Proteomes" id="UP000321570"/>
    </source>
</evidence>
<accession>A0A564YS77</accession>
<organism evidence="2 3">
    <name type="scientific">Hymenolepis diminuta</name>
    <name type="common">Rat tapeworm</name>
    <dbReference type="NCBI Taxonomy" id="6216"/>
    <lineage>
        <taxon>Eukaryota</taxon>
        <taxon>Metazoa</taxon>
        <taxon>Spiralia</taxon>
        <taxon>Lophotrochozoa</taxon>
        <taxon>Platyhelminthes</taxon>
        <taxon>Cestoda</taxon>
        <taxon>Eucestoda</taxon>
        <taxon>Cyclophyllidea</taxon>
        <taxon>Hymenolepididae</taxon>
        <taxon>Hymenolepis</taxon>
    </lineage>
</organism>